<reference evidence="2 3" key="1">
    <citation type="submission" date="2019-07" db="EMBL/GenBank/DDBJ databases">
        <title>Whole genome shotgun sequence of Methylobacterium gnaphalii NBRC 107716.</title>
        <authorList>
            <person name="Hosoyama A."/>
            <person name="Uohara A."/>
            <person name="Ohji S."/>
            <person name="Ichikawa N."/>
        </authorList>
    </citation>
    <scope>NUCLEOTIDE SEQUENCE [LARGE SCALE GENOMIC DNA]</scope>
    <source>
        <strain evidence="2 3">NBRC 107716</strain>
    </source>
</reference>
<proteinExistence type="predicted"/>
<sequence length="352" mass="38387">MHRFPPERIVCLTEETVETLYLLGEQDRIVGVSGYAVRPPQVRREKPRVSAFTSADIPKVLALEPDLVLIFSDLQAGIVADLVRAGVAVHAFNHRDVAGILAMIRTVGALVEARDKAEALAAGYEDRLAQVAAQARGRPRPRVYFEEWDEPLISCIGWVSELVRIAGGDDVFPELADQAAAKDRIVAPQAVLAAAPEVILASWCGKMVVPSRIASRPGWSDIPAVVQGRIVEIKSPLILQPGPAALTDGLDAILQALGHPLLEAVPSPGVVRQEAASPPPWPLTERHRTLLLRVPDEGWIEGARLDARSLEVLVRRGWLRRVHCDPLGRRRYDGFQRTRAAREALAGGMPSP</sequence>
<comment type="caution">
    <text evidence="2">The sequence shown here is derived from an EMBL/GenBank/DDBJ whole genome shotgun (WGS) entry which is preliminary data.</text>
</comment>
<protein>
    <recommendedName>
        <fullName evidence="1">Fe/B12 periplasmic-binding domain-containing protein</fullName>
    </recommendedName>
</protein>
<accession>A0A512JG04</accession>
<dbReference type="AlphaFoldDB" id="A0A512JG04"/>
<dbReference type="CDD" id="cd01144">
    <property type="entry name" value="BtuF"/>
    <property type="match status" value="1"/>
</dbReference>
<evidence type="ECO:0000313" key="3">
    <source>
        <dbReference type="Proteomes" id="UP000321750"/>
    </source>
</evidence>
<dbReference type="Pfam" id="PF01497">
    <property type="entry name" value="Peripla_BP_2"/>
    <property type="match status" value="1"/>
</dbReference>
<dbReference type="OrthoDB" id="9775594at2"/>
<name>A0A512JG04_9HYPH</name>
<keyword evidence="3" id="KW-1185">Reference proteome</keyword>
<dbReference type="PROSITE" id="PS50983">
    <property type="entry name" value="FE_B12_PBP"/>
    <property type="match status" value="1"/>
</dbReference>
<gene>
    <name evidence="2" type="ORF">MGN01_07250</name>
</gene>
<feature type="domain" description="Fe/B12 periplasmic-binding" evidence="1">
    <location>
        <begin position="8"/>
        <end position="261"/>
    </location>
</feature>
<dbReference type="Proteomes" id="UP000321750">
    <property type="component" value="Unassembled WGS sequence"/>
</dbReference>
<dbReference type="PANTHER" id="PTHR42860:SF2">
    <property type="entry name" value="BLL4160 PROTEIN"/>
    <property type="match status" value="1"/>
</dbReference>
<evidence type="ECO:0000313" key="2">
    <source>
        <dbReference type="EMBL" id="GEP08880.1"/>
    </source>
</evidence>
<dbReference type="InterPro" id="IPR002491">
    <property type="entry name" value="ABC_transptr_periplasmic_BD"/>
</dbReference>
<dbReference type="InterPro" id="IPR051030">
    <property type="entry name" value="Vitamin_B12-ABC_binding"/>
</dbReference>
<dbReference type="Gene3D" id="3.40.50.1980">
    <property type="entry name" value="Nitrogenase molybdenum iron protein domain"/>
    <property type="match status" value="2"/>
</dbReference>
<dbReference type="EMBL" id="BJZV01000002">
    <property type="protein sequence ID" value="GEP08880.1"/>
    <property type="molecule type" value="Genomic_DNA"/>
</dbReference>
<dbReference type="SUPFAM" id="SSF53807">
    <property type="entry name" value="Helical backbone' metal receptor"/>
    <property type="match status" value="1"/>
</dbReference>
<evidence type="ECO:0000259" key="1">
    <source>
        <dbReference type="PROSITE" id="PS50983"/>
    </source>
</evidence>
<organism evidence="2 3">
    <name type="scientific">Methylobacterium gnaphalii</name>
    <dbReference type="NCBI Taxonomy" id="1010610"/>
    <lineage>
        <taxon>Bacteria</taxon>
        <taxon>Pseudomonadati</taxon>
        <taxon>Pseudomonadota</taxon>
        <taxon>Alphaproteobacteria</taxon>
        <taxon>Hyphomicrobiales</taxon>
        <taxon>Methylobacteriaceae</taxon>
        <taxon>Methylobacterium</taxon>
    </lineage>
</organism>
<dbReference type="PANTHER" id="PTHR42860">
    <property type="entry name" value="VITAMIN B12-BINDING PROTEIN"/>
    <property type="match status" value="1"/>
</dbReference>